<feature type="compositionally biased region" description="Acidic residues" evidence="1">
    <location>
        <begin position="107"/>
        <end position="122"/>
    </location>
</feature>
<feature type="region of interest" description="Disordered" evidence="1">
    <location>
        <begin position="1"/>
        <end position="31"/>
    </location>
</feature>
<accession>A0A1I8AG34</accession>
<dbReference type="AlphaFoldDB" id="A0A1I8AG34"/>
<dbReference type="Proteomes" id="UP000095287">
    <property type="component" value="Unplaced"/>
</dbReference>
<protein>
    <submittedName>
        <fullName evidence="3">Uncharacterized protein</fullName>
    </submittedName>
</protein>
<reference evidence="3" key="1">
    <citation type="submission" date="2016-11" db="UniProtKB">
        <authorList>
            <consortium name="WormBaseParasite"/>
        </authorList>
    </citation>
    <scope>IDENTIFICATION</scope>
</reference>
<proteinExistence type="predicted"/>
<name>A0A1I8AG34_9BILA</name>
<evidence type="ECO:0000313" key="3">
    <source>
        <dbReference type="WBParaSite" id="L893_g5246.t1"/>
    </source>
</evidence>
<organism evidence="2 3">
    <name type="scientific">Steinernema glaseri</name>
    <dbReference type="NCBI Taxonomy" id="37863"/>
    <lineage>
        <taxon>Eukaryota</taxon>
        <taxon>Metazoa</taxon>
        <taxon>Ecdysozoa</taxon>
        <taxon>Nematoda</taxon>
        <taxon>Chromadorea</taxon>
        <taxon>Rhabditida</taxon>
        <taxon>Tylenchina</taxon>
        <taxon>Panagrolaimomorpha</taxon>
        <taxon>Strongyloidoidea</taxon>
        <taxon>Steinernematidae</taxon>
        <taxon>Steinernema</taxon>
    </lineage>
</organism>
<keyword evidence="2" id="KW-1185">Reference proteome</keyword>
<dbReference type="WBParaSite" id="L893_g5246.t1">
    <property type="protein sequence ID" value="L893_g5246.t1"/>
    <property type="gene ID" value="L893_g5246"/>
</dbReference>
<evidence type="ECO:0000256" key="1">
    <source>
        <dbReference type="SAM" id="MobiDB-lite"/>
    </source>
</evidence>
<sequence length="122" mass="13801">MYGKCIEDVSSESSKPNGPDLRGGSHSTNQIPSCPSSVFLLSFRASNRRRPSRDHFASFCSPLRSARRLPREEQRRRFLSVYNRPGSRIPRVRRIHASPCRSRGGNEAEEAIDAALEEEQDD</sequence>
<evidence type="ECO:0000313" key="2">
    <source>
        <dbReference type="Proteomes" id="UP000095287"/>
    </source>
</evidence>
<feature type="region of interest" description="Disordered" evidence="1">
    <location>
        <begin position="99"/>
        <end position="122"/>
    </location>
</feature>